<evidence type="ECO:0000313" key="3">
    <source>
        <dbReference type="Proteomes" id="UP000650466"/>
    </source>
</evidence>
<proteinExistence type="predicted"/>
<organism evidence="2 3">
    <name type="scientific">Paenibacillus sedimenti</name>
    <dbReference type="NCBI Taxonomy" id="2770274"/>
    <lineage>
        <taxon>Bacteria</taxon>
        <taxon>Bacillati</taxon>
        <taxon>Bacillota</taxon>
        <taxon>Bacilli</taxon>
        <taxon>Bacillales</taxon>
        <taxon>Paenibacillaceae</taxon>
        <taxon>Paenibacillus</taxon>
    </lineage>
</organism>
<sequence>MRRNKVRMNQSKEGILVNKLMIQMALIAGLIFTMTACAQLNRTKAEVRPNQSNVDAGSWDADSRNNENASIGAKSLFQSPKPTMVPATLDNSKAHNNSNLSMNRDLADRIVQAAHVGSSAVAVTDHNIYVAVDLGGMQAMGMNKHEQELSKNNDPESEAGLFGTGDGAQMDWISSRPLPSETANAIRRTLARVYPDANIFISANPHFVNRMLFYDGQQRKNKMMDTYLNEFNTMIQYAFPNYSTGQNNLMTK</sequence>
<keyword evidence="3" id="KW-1185">Reference proteome</keyword>
<reference evidence="2" key="1">
    <citation type="submission" date="2020-09" db="EMBL/GenBank/DDBJ databases">
        <title>Draft Genome Sequence of Paenibacillus sp. WST5.</title>
        <authorList>
            <person name="Bao Z."/>
        </authorList>
    </citation>
    <scope>NUCLEOTIDE SEQUENCE</scope>
    <source>
        <strain evidence="2">WST5</strain>
    </source>
</reference>
<protein>
    <recommendedName>
        <fullName evidence="4">YhcN/YlaJ family sporulation lipoprotein</fullName>
    </recommendedName>
</protein>
<gene>
    <name evidence="2" type="ORF">ICC18_23775</name>
</gene>
<dbReference type="EMBL" id="JACVVD010000009">
    <property type="protein sequence ID" value="MBD0383134.1"/>
    <property type="molecule type" value="Genomic_DNA"/>
</dbReference>
<evidence type="ECO:0008006" key="4">
    <source>
        <dbReference type="Google" id="ProtNLM"/>
    </source>
</evidence>
<dbReference type="Proteomes" id="UP000650466">
    <property type="component" value="Unassembled WGS sequence"/>
</dbReference>
<comment type="caution">
    <text evidence="2">The sequence shown here is derived from an EMBL/GenBank/DDBJ whole genome shotgun (WGS) entry which is preliminary data.</text>
</comment>
<dbReference type="AlphaFoldDB" id="A0A926KS85"/>
<feature type="region of interest" description="Disordered" evidence="1">
    <location>
        <begin position="46"/>
        <end position="67"/>
    </location>
</feature>
<accession>A0A926KS85</accession>
<name>A0A926KS85_9BACL</name>
<evidence type="ECO:0000313" key="2">
    <source>
        <dbReference type="EMBL" id="MBD0383134.1"/>
    </source>
</evidence>
<evidence type="ECO:0000256" key="1">
    <source>
        <dbReference type="SAM" id="MobiDB-lite"/>
    </source>
</evidence>